<name>A0A9P7E143_9AGAM</name>
<dbReference type="AlphaFoldDB" id="A0A9P7E143"/>
<comment type="caution">
    <text evidence="8">The sequence shown here is derived from an EMBL/GenBank/DDBJ whole genome shotgun (WGS) entry which is preliminary data.</text>
</comment>
<dbReference type="Proteomes" id="UP000807769">
    <property type="component" value="Unassembled WGS sequence"/>
</dbReference>
<dbReference type="GO" id="GO:0061136">
    <property type="term" value="P:regulation of proteasomal protein catabolic process"/>
    <property type="evidence" value="ECO:0007669"/>
    <property type="project" value="TreeGrafter"/>
</dbReference>
<dbReference type="InterPro" id="IPR044635">
    <property type="entry name" value="UBP14-like"/>
</dbReference>
<evidence type="ECO:0000256" key="1">
    <source>
        <dbReference type="ARBA" id="ARBA00000707"/>
    </source>
</evidence>
<keyword evidence="3" id="KW-0645">Protease</keyword>
<dbReference type="OrthoDB" id="333239at2759"/>
<dbReference type="GO" id="GO:0016579">
    <property type="term" value="P:protein deubiquitination"/>
    <property type="evidence" value="ECO:0007669"/>
    <property type="project" value="InterPro"/>
</dbReference>
<reference evidence="8" key="1">
    <citation type="journal article" date="2020" name="New Phytol.">
        <title>Comparative genomics reveals dynamic genome evolution in host specialist ectomycorrhizal fungi.</title>
        <authorList>
            <person name="Lofgren L.A."/>
            <person name="Nguyen N.H."/>
            <person name="Vilgalys R."/>
            <person name="Ruytinx J."/>
            <person name="Liao H.L."/>
            <person name="Branco S."/>
            <person name="Kuo A."/>
            <person name="LaButti K."/>
            <person name="Lipzen A."/>
            <person name="Andreopoulos W."/>
            <person name="Pangilinan J."/>
            <person name="Riley R."/>
            <person name="Hundley H."/>
            <person name="Na H."/>
            <person name="Barry K."/>
            <person name="Grigoriev I.V."/>
            <person name="Stajich J.E."/>
            <person name="Kennedy P.G."/>
        </authorList>
    </citation>
    <scope>NUCLEOTIDE SEQUENCE</scope>
    <source>
        <strain evidence="8">MN1</strain>
    </source>
</reference>
<evidence type="ECO:0000256" key="3">
    <source>
        <dbReference type="ARBA" id="ARBA00022670"/>
    </source>
</evidence>
<sequence length="282" mass="31217">MDESEITEALSFPVGLKSMLLFLTCVARDLTPTSDRSPHLDVLPRALRDLYSNMSRTTEGHIPTAFLTVLHQGVLQFGEIDGSGKNGMLGGYVQQDAEGCCQWTQLTNGLKEVPEIDTTGNTVVGGRRFVDQFMMAEMHLKCDKAPEEPSIVTIEKVLKIKCDISATTNSMHTGIKDICAFFVPGLVFAYAHTGNELSIGKELGRQAVYSQTLRLSRLPSYLTVHMVRFAWRRDIGKKAKIMRKVKFASEFDALEVVTEELMPVSSLLKSKDEPLDLKAGDA</sequence>
<evidence type="ECO:0000256" key="4">
    <source>
        <dbReference type="ARBA" id="ARBA00022786"/>
    </source>
</evidence>
<dbReference type="Pfam" id="PF00443">
    <property type="entry name" value="UCH"/>
    <property type="match status" value="1"/>
</dbReference>
<dbReference type="PANTHER" id="PTHR43982">
    <property type="entry name" value="UBIQUITIN CARBOXYL-TERMINAL HYDROLASE"/>
    <property type="match status" value="1"/>
</dbReference>
<dbReference type="InterPro" id="IPR001394">
    <property type="entry name" value="Peptidase_C19_UCH"/>
</dbReference>
<dbReference type="PANTHER" id="PTHR43982:SF1">
    <property type="entry name" value="UBIQUITIN CARBOXYL-TERMINAL HYDROLASE 14"/>
    <property type="match status" value="1"/>
</dbReference>
<dbReference type="SUPFAM" id="SSF54001">
    <property type="entry name" value="Cysteine proteinases"/>
    <property type="match status" value="1"/>
</dbReference>
<keyword evidence="5" id="KW-0378">Hydrolase</keyword>
<keyword evidence="9" id="KW-1185">Reference proteome</keyword>
<protein>
    <recommendedName>
        <fullName evidence="2">ubiquitinyl hydrolase 1</fullName>
        <ecNumber evidence="2">3.4.19.12</ecNumber>
    </recommendedName>
</protein>
<feature type="domain" description="Peptidase C19 ubiquitin carboxyl-terminal hydrolase" evidence="7">
    <location>
        <begin position="31"/>
        <end position="262"/>
    </location>
</feature>
<evidence type="ECO:0000256" key="2">
    <source>
        <dbReference type="ARBA" id="ARBA00012759"/>
    </source>
</evidence>
<dbReference type="GO" id="GO:0004843">
    <property type="term" value="F:cysteine-type deubiquitinase activity"/>
    <property type="evidence" value="ECO:0007669"/>
    <property type="project" value="UniProtKB-EC"/>
</dbReference>
<dbReference type="RefSeq" id="XP_041188446.1">
    <property type="nucleotide sequence ID" value="XM_041340966.1"/>
</dbReference>
<evidence type="ECO:0000256" key="6">
    <source>
        <dbReference type="ARBA" id="ARBA00022807"/>
    </source>
</evidence>
<dbReference type="GeneID" id="64634982"/>
<dbReference type="EMBL" id="JABBWG010000040">
    <property type="protein sequence ID" value="KAG1808061.1"/>
    <property type="molecule type" value="Genomic_DNA"/>
</dbReference>
<evidence type="ECO:0000313" key="8">
    <source>
        <dbReference type="EMBL" id="KAG1808061.1"/>
    </source>
</evidence>
<dbReference type="Gene3D" id="3.90.70.10">
    <property type="entry name" value="Cysteine proteinases"/>
    <property type="match status" value="1"/>
</dbReference>
<evidence type="ECO:0000259" key="7">
    <source>
        <dbReference type="Pfam" id="PF00443"/>
    </source>
</evidence>
<gene>
    <name evidence="8" type="ORF">BJ212DRAFT_1485339</name>
</gene>
<dbReference type="GO" id="GO:0043161">
    <property type="term" value="P:proteasome-mediated ubiquitin-dependent protein catabolic process"/>
    <property type="evidence" value="ECO:0007669"/>
    <property type="project" value="InterPro"/>
</dbReference>
<keyword evidence="4" id="KW-0833">Ubl conjugation pathway</keyword>
<dbReference type="GO" id="GO:0070628">
    <property type="term" value="F:proteasome binding"/>
    <property type="evidence" value="ECO:0007669"/>
    <property type="project" value="TreeGrafter"/>
</dbReference>
<organism evidence="8 9">
    <name type="scientific">Suillus subaureus</name>
    <dbReference type="NCBI Taxonomy" id="48587"/>
    <lineage>
        <taxon>Eukaryota</taxon>
        <taxon>Fungi</taxon>
        <taxon>Dikarya</taxon>
        <taxon>Basidiomycota</taxon>
        <taxon>Agaricomycotina</taxon>
        <taxon>Agaricomycetes</taxon>
        <taxon>Agaricomycetidae</taxon>
        <taxon>Boletales</taxon>
        <taxon>Suillineae</taxon>
        <taxon>Suillaceae</taxon>
        <taxon>Suillus</taxon>
    </lineage>
</organism>
<comment type="catalytic activity">
    <reaction evidence="1">
        <text>Thiol-dependent hydrolysis of ester, thioester, amide, peptide and isopeptide bonds formed by the C-terminal Gly of ubiquitin (a 76-residue protein attached to proteins as an intracellular targeting signal).</text>
        <dbReference type="EC" id="3.4.19.12"/>
    </reaction>
</comment>
<dbReference type="InterPro" id="IPR038765">
    <property type="entry name" value="Papain-like_cys_pep_sf"/>
</dbReference>
<evidence type="ECO:0000313" key="9">
    <source>
        <dbReference type="Proteomes" id="UP000807769"/>
    </source>
</evidence>
<evidence type="ECO:0000256" key="5">
    <source>
        <dbReference type="ARBA" id="ARBA00022801"/>
    </source>
</evidence>
<keyword evidence="6" id="KW-0788">Thiol protease</keyword>
<dbReference type="EC" id="3.4.19.12" evidence="2"/>
<accession>A0A9P7E143</accession>
<proteinExistence type="predicted"/>